<evidence type="ECO:0000313" key="3">
    <source>
        <dbReference type="EMBL" id="CAJ0601586.1"/>
    </source>
</evidence>
<comment type="caution">
    <text evidence="3">The sequence shown here is derived from an EMBL/GenBank/DDBJ whole genome shotgun (WGS) entry which is preliminary data.</text>
</comment>
<dbReference type="PANTHER" id="PTHR23128">
    <property type="entry name" value="SERPENTINE RECEPTOR, CLASS E (EPSILON)-RELATED"/>
    <property type="match status" value="1"/>
</dbReference>
<keyword evidence="4" id="KW-1185">Reference proteome</keyword>
<protein>
    <submittedName>
        <fullName evidence="3">Uncharacterized protein</fullName>
    </submittedName>
</protein>
<dbReference type="EMBL" id="CATQJL010000305">
    <property type="protein sequence ID" value="CAJ0601586.1"/>
    <property type="molecule type" value="Genomic_DNA"/>
</dbReference>
<evidence type="ECO:0000256" key="1">
    <source>
        <dbReference type="ARBA" id="ARBA00006803"/>
    </source>
</evidence>
<feature type="transmembrane region" description="Helical" evidence="2">
    <location>
        <begin position="42"/>
        <end position="64"/>
    </location>
</feature>
<evidence type="ECO:0000256" key="2">
    <source>
        <dbReference type="SAM" id="Phobius"/>
    </source>
</evidence>
<keyword evidence="2" id="KW-1133">Transmembrane helix</keyword>
<organism evidence="3 4">
    <name type="scientific">Cylicocyclus nassatus</name>
    <name type="common">Nematode worm</name>
    <dbReference type="NCBI Taxonomy" id="53992"/>
    <lineage>
        <taxon>Eukaryota</taxon>
        <taxon>Metazoa</taxon>
        <taxon>Ecdysozoa</taxon>
        <taxon>Nematoda</taxon>
        <taxon>Chromadorea</taxon>
        <taxon>Rhabditida</taxon>
        <taxon>Rhabditina</taxon>
        <taxon>Rhabditomorpha</taxon>
        <taxon>Strongyloidea</taxon>
        <taxon>Strongylidae</taxon>
        <taxon>Cylicocyclus</taxon>
    </lineage>
</organism>
<dbReference type="Proteomes" id="UP001176961">
    <property type="component" value="Unassembled WGS sequence"/>
</dbReference>
<proteinExistence type="inferred from homology"/>
<sequence length="274" mass="31425">MCEKAKMKAECFYFSLLGHIVTILYTIDIFHAEGDIRSNHGLVAACFITVWCRCSSLSVFPSVLLERYYASYHVTDYEAKPRKWVASLVITVSCILTSATATPLIFVMYISLYRRDRKQLRQITSPLSRYLLSARFQLAENLRVLKIVMYSSMVYNIWLIPPCIVIFLTYLHFKPTSAVGQICYAAYGLFLSFSVSLLLIYTAVKSGRFTFTLCPKTSEHQNIRVVDRHGNDGTTSMYFQQLTAACSVWARKNSFWASDHKQIAYCKFSKSIFI</sequence>
<name>A0AA36H0L1_CYLNA</name>
<feature type="transmembrane region" description="Helical" evidence="2">
    <location>
        <begin position="12"/>
        <end position="30"/>
    </location>
</feature>
<comment type="similarity">
    <text evidence="1">Belongs to the nematode receptor-like protein sre family.</text>
</comment>
<feature type="transmembrane region" description="Helical" evidence="2">
    <location>
        <begin position="84"/>
        <end position="112"/>
    </location>
</feature>
<dbReference type="GO" id="GO:0007606">
    <property type="term" value="P:sensory perception of chemical stimulus"/>
    <property type="evidence" value="ECO:0007669"/>
    <property type="project" value="InterPro"/>
</dbReference>
<gene>
    <name evidence="3" type="ORF">CYNAS_LOCUS13569</name>
</gene>
<accession>A0AA36H0L1</accession>
<keyword evidence="2" id="KW-0472">Membrane</keyword>
<feature type="transmembrane region" description="Helical" evidence="2">
    <location>
        <begin position="179"/>
        <end position="201"/>
    </location>
</feature>
<dbReference type="InterPro" id="IPR004151">
    <property type="entry name" value="7TM_GPCR_serpentine_rcpt_Sre"/>
</dbReference>
<dbReference type="GO" id="GO:0016020">
    <property type="term" value="C:membrane"/>
    <property type="evidence" value="ECO:0007669"/>
    <property type="project" value="InterPro"/>
</dbReference>
<keyword evidence="2" id="KW-0812">Transmembrane</keyword>
<dbReference type="AlphaFoldDB" id="A0AA36H0L1"/>
<reference evidence="3" key="1">
    <citation type="submission" date="2023-07" db="EMBL/GenBank/DDBJ databases">
        <authorList>
            <consortium name="CYATHOMIX"/>
        </authorList>
    </citation>
    <scope>NUCLEOTIDE SEQUENCE</scope>
    <source>
        <strain evidence="3">N/A</strain>
    </source>
</reference>
<dbReference type="PANTHER" id="PTHR23128:SF139">
    <property type="entry name" value="SERPENTINE RECEPTOR CLASS EPSILON-1-RELATED"/>
    <property type="match status" value="1"/>
</dbReference>
<dbReference type="Pfam" id="PF03125">
    <property type="entry name" value="Sre"/>
    <property type="match status" value="1"/>
</dbReference>
<feature type="transmembrane region" description="Helical" evidence="2">
    <location>
        <begin position="153"/>
        <end position="173"/>
    </location>
</feature>
<evidence type="ECO:0000313" key="4">
    <source>
        <dbReference type="Proteomes" id="UP001176961"/>
    </source>
</evidence>